<name>A0AB37W6L8_9PLEO</name>
<evidence type="ECO:0000256" key="2">
    <source>
        <dbReference type="ARBA" id="ARBA00022801"/>
    </source>
</evidence>
<feature type="active site" description="Acyl-ester intermediate" evidence="3">
    <location>
        <position position="244"/>
    </location>
</feature>
<reference evidence="6" key="1">
    <citation type="submission" date="2017-10" db="EMBL/GenBank/DDBJ databases">
        <authorList>
            <person name="Armitage A.D."/>
            <person name="Barbara D.J."/>
            <person name="Woodhall J.W."/>
            <person name="Sreenivasaprasad S."/>
            <person name="Lane C.R."/>
            <person name="Clarkson J.P."/>
            <person name="Harrison R.J."/>
        </authorList>
    </citation>
    <scope>NUCLEOTIDE SEQUENCE</scope>
    <source>
        <strain evidence="6">FERA 1164</strain>
    </source>
</reference>
<dbReference type="PANTHER" id="PTHR46072:SF5">
    <property type="entry name" value="GENERAL AMIDASE-C"/>
    <property type="match status" value="1"/>
</dbReference>
<dbReference type="InterPro" id="IPR036928">
    <property type="entry name" value="AS_sf"/>
</dbReference>
<evidence type="ECO:0000256" key="4">
    <source>
        <dbReference type="PIRSR" id="PIRSR001221-2"/>
    </source>
</evidence>
<evidence type="ECO:0000259" key="5">
    <source>
        <dbReference type="Pfam" id="PF01425"/>
    </source>
</evidence>
<feature type="active site" description="Charge relay system" evidence="3">
    <location>
        <position position="144"/>
    </location>
</feature>
<dbReference type="GO" id="GO:0016787">
    <property type="term" value="F:hydrolase activity"/>
    <property type="evidence" value="ECO:0007669"/>
    <property type="project" value="UniProtKB-KW"/>
</dbReference>
<dbReference type="EMBL" id="PDXB01000039">
    <property type="protein sequence ID" value="RYN20089.1"/>
    <property type="molecule type" value="Genomic_DNA"/>
</dbReference>
<dbReference type="Gene3D" id="3.90.1300.10">
    <property type="entry name" value="Amidase signature (AS) domain"/>
    <property type="match status" value="1"/>
</dbReference>
<keyword evidence="2" id="KW-0378">Hydrolase</keyword>
<feature type="binding site" evidence="4">
    <location>
        <position position="220"/>
    </location>
    <ligand>
        <name>substrate</name>
    </ligand>
</feature>
<sequence>MATTTAPPIADWQTLAQSKRESVFAAIPKDWLLPPSQTSQYTETSSISVLDVPRTCGILTEKELDITENYDATDLVGMMAERRLTSTEVVTAFCKRAAVAQQCVSCLTEIMFGEAIARAKECDDFLNKEGKVMGPLHGLPISLKDSFNVRGVQATLGYVSFIPRPPSATNSALVDVLHELGAVFYVKTNLPQTMMTADSHNNIFGRTLNPNNLSHTAGGSTGGEGALLAMKGSVLGVATDIAGSNRIPAICCGGSSLKPTAGRVPFAGGVAVGRLGSPGSIPVVIGPCGRSTRDYELFMKSVVSARPYRFDENCLNVPWRSVVSPLGGNKPLRFGLIRGCKERPLHPPVARGLHTTAMKLKAAGHEIILLDDKIPDLYHTAMLAWKFFMLDPKKTPFQFIKESGEPMVPSLSTMSFPELQGWQATLDELWDMNVEKAKIVKKFHQLVVGDVSVKEEGGEKGLDAILMPGYQGVAPKHDTYGLPIYTVVVNLLNWPSGILRVGRAEKEKDAEFAKEGVKFEPPYDVNDCEGLPTHVQVMGKSMMDEELVEVMKIVEGVLRD</sequence>
<protein>
    <recommendedName>
        <fullName evidence="5">Amidase domain-containing protein</fullName>
    </recommendedName>
</protein>
<organism evidence="6 7">
    <name type="scientific">Alternaria tenuissima</name>
    <dbReference type="NCBI Taxonomy" id="119927"/>
    <lineage>
        <taxon>Eukaryota</taxon>
        <taxon>Fungi</taxon>
        <taxon>Dikarya</taxon>
        <taxon>Ascomycota</taxon>
        <taxon>Pezizomycotina</taxon>
        <taxon>Dothideomycetes</taxon>
        <taxon>Pleosporomycetidae</taxon>
        <taxon>Pleosporales</taxon>
        <taxon>Pleosporineae</taxon>
        <taxon>Pleosporaceae</taxon>
        <taxon>Alternaria</taxon>
        <taxon>Alternaria sect. Alternaria</taxon>
        <taxon>Alternaria alternata complex</taxon>
    </lineage>
</organism>
<feature type="binding site" evidence="4">
    <location>
        <position position="194"/>
    </location>
    <ligand>
        <name>substrate</name>
    </ligand>
</feature>
<reference evidence="6" key="2">
    <citation type="journal article" date="2019" name="bioRxiv">
        <title>Genomics, evolutionary history and diagnostics of the Alternaria alternata species group including apple and Asian pear pathotypes.</title>
        <authorList>
            <person name="Armitage A.D."/>
            <person name="Cockerton H.M."/>
            <person name="Sreenivasaprasad S."/>
            <person name="Woodhall J.W."/>
            <person name="Lane C.R."/>
            <person name="Harrison R.J."/>
            <person name="Clarkson J.P."/>
        </authorList>
    </citation>
    <scope>NUCLEOTIDE SEQUENCE</scope>
    <source>
        <strain evidence="6">FERA 1164</strain>
    </source>
</reference>
<dbReference type="InterPro" id="IPR023631">
    <property type="entry name" value="Amidase_dom"/>
</dbReference>
<dbReference type="Proteomes" id="UP000292340">
    <property type="component" value="Unassembled WGS sequence"/>
</dbReference>
<dbReference type="PANTHER" id="PTHR46072">
    <property type="entry name" value="AMIDASE-RELATED-RELATED"/>
    <property type="match status" value="1"/>
</dbReference>
<proteinExistence type="inferred from homology"/>
<dbReference type="Pfam" id="PF01425">
    <property type="entry name" value="Amidase"/>
    <property type="match status" value="1"/>
</dbReference>
<accession>A0AB37W6L8</accession>
<comment type="caution">
    <text evidence="6">The sequence shown here is derived from an EMBL/GenBank/DDBJ whole genome shotgun (WGS) entry which is preliminary data.</text>
</comment>
<feature type="domain" description="Amidase" evidence="5">
    <location>
        <begin position="88"/>
        <end position="547"/>
    </location>
</feature>
<feature type="active site" description="Charge relay system" evidence="3">
    <location>
        <position position="220"/>
    </location>
</feature>
<dbReference type="SUPFAM" id="SSF75304">
    <property type="entry name" value="Amidase signature (AS) enzymes"/>
    <property type="match status" value="1"/>
</dbReference>
<evidence type="ECO:0000256" key="1">
    <source>
        <dbReference type="ARBA" id="ARBA00009199"/>
    </source>
</evidence>
<evidence type="ECO:0000256" key="3">
    <source>
        <dbReference type="PIRSR" id="PIRSR001221-1"/>
    </source>
</evidence>
<evidence type="ECO:0000313" key="7">
    <source>
        <dbReference type="Proteomes" id="UP000292340"/>
    </source>
</evidence>
<gene>
    <name evidence="6" type="ORF">AA0115_g10476</name>
</gene>
<dbReference type="PIRSF" id="PIRSF001221">
    <property type="entry name" value="Amidase_fungi"/>
    <property type="match status" value="1"/>
</dbReference>
<evidence type="ECO:0000313" key="6">
    <source>
        <dbReference type="EMBL" id="RYN20089.1"/>
    </source>
</evidence>
<dbReference type="AlphaFoldDB" id="A0AB37W6L8"/>
<feature type="binding site" evidence="4">
    <location>
        <begin position="241"/>
        <end position="244"/>
    </location>
    <ligand>
        <name>substrate</name>
    </ligand>
</feature>
<comment type="similarity">
    <text evidence="1">Belongs to the amidase family.</text>
</comment>